<accession>A0A7W9YL99</accession>
<protein>
    <recommendedName>
        <fullName evidence="1">HTH-like domain-containing protein</fullName>
    </recommendedName>
</protein>
<dbReference type="InterPro" id="IPR025948">
    <property type="entry name" value="HTH-like_dom"/>
</dbReference>
<proteinExistence type="predicted"/>
<dbReference type="Proteomes" id="UP000546642">
    <property type="component" value="Unassembled WGS sequence"/>
</dbReference>
<dbReference type="Pfam" id="PF13276">
    <property type="entry name" value="HTH_21"/>
    <property type="match status" value="1"/>
</dbReference>
<comment type="caution">
    <text evidence="2">The sequence shown here is derived from an EMBL/GenBank/DDBJ whole genome shotgun (WGS) entry which is preliminary data.</text>
</comment>
<organism evidence="2 3">
    <name type="scientific">Nocardiopsis mwathae</name>
    <dbReference type="NCBI Taxonomy" id="1472723"/>
    <lineage>
        <taxon>Bacteria</taxon>
        <taxon>Bacillati</taxon>
        <taxon>Actinomycetota</taxon>
        <taxon>Actinomycetes</taxon>
        <taxon>Streptosporangiales</taxon>
        <taxon>Nocardiopsidaceae</taxon>
        <taxon>Nocardiopsis</taxon>
    </lineage>
</organism>
<name>A0A7W9YL99_9ACTN</name>
<reference evidence="2 3" key="1">
    <citation type="submission" date="2020-08" db="EMBL/GenBank/DDBJ databases">
        <title>Sequencing the genomes of 1000 actinobacteria strains.</title>
        <authorList>
            <person name="Klenk H.-P."/>
        </authorList>
    </citation>
    <scope>NUCLEOTIDE SEQUENCE [LARGE SCALE GENOMIC DNA]</scope>
    <source>
        <strain evidence="2 3">DSM 46659</strain>
    </source>
</reference>
<sequence length="96" mass="10721">MSEDRLVRIAHRFYTTRRDTTADRWATPPQVPRGWRSDPALPGACPGKESCGTYGAHRIQADLLDIDDIRAGCNRISRLMRCADLVGVHCRTAARA</sequence>
<dbReference type="AlphaFoldDB" id="A0A7W9YL99"/>
<keyword evidence="3" id="KW-1185">Reference proteome</keyword>
<gene>
    <name evidence="2" type="ORF">HNR23_004294</name>
</gene>
<feature type="domain" description="HTH-like" evidence="1">
    <location>
        <begin position="49"/>
        <end position="88"/>
    </location>
</feature>
<evidence type="ECO:0000259" key="1">
    <source>
        <dbReference type="Pfam" id="PF13276"/>
    </source>
</evidence>
<dbReference type="EMBL" id="JACHDS010000001">
    <property type="protein sequence ID" value="MBB6174234.1"/>
    <property type="molecule type" value="Genomic_DNA"/>
</dbReference>
<evidence type="ECO:0000313" key="3">
    <source>
        <dbReference type="Proteomes" id="UP000546642"/>
    </source>
</evidence>
<dbReference type="RefSeq" id="WP_394353796.1">
    <property type="nucleotide sequence ID" value="NZ_JACHDS010000001.1"/>
</dbReference>
<evidence type="ECO:0000313" key="2">
    <source>
        <dbReference type="EMBL" id="MBB6174234.1"/>
    </source>
</evidence>